<dbReference type="PANTHER" id="PTHR34983">
    <property type="entry name" value="ARABINOGALACTAN ENDO-BETA-1,4-GALACTANASE A"/>
    <property type="match status" value="1"/>
</dbReference>
<dbReference type="GO" id="GO:0045490">
    <property type="term" value="P:pectin catabolic process"/>
    <property type="evidence" value="ECO:0007669"/>
    <property type="project" value="TreeGrafter"/>
</dbReference>
<evidence type="ECO:0000256" key="3">
    <source>
        <dbReference type="ARBA" id="ARBA00023295"/>
    </source>
</evidence>
<name>A0A2X1B5A4_BREVE</name>
<dbReference type="InterPro" id="IPR017853">
    <property type="entry name" value="GH"/>
</dbReference>
<evidence type="ECO:0000313" key="5">
    <source>
        <dbReference type="EMBL" id="SPU52027.1"/>
    </source>
</evidence>
<dbReference type="Proteomes" id="UP000251186">
    <property type="component" value="Unassembled WGS sequence"/>
</dbReference>
<organism evidence="5 6">
    <name type="scientific">Brevundimonas vesicularis</name>
    <name type="common">Pseudomonas vesicularis</name>
    <dbReference type="NCBI Taxonomy" id="41276"/>
    <lineage>
        <taxon>Bacteria</taxon>
        <taxon>Pseudomonadati</taxon>
        <taxon>Pseudomonadota</taxon>
        <taxon>Alphaproteobacteria</taxon>
        <taxon>Caulobacterales</taxon>
        <taxon>Caulobacteraceae</taxon>
        <taxon>Brevundimonas</taxon>
    </lineage>
</organism>
<dbReference type="EMBL" id="UAQP01000005">
    <property type="protein sequence ID" value="SPU52027.1"/>
    <property type="molecule type" value="Genomic_DNA"/>
</dbReference>
<dbReference type="InterPro" id="IPR011683">
    <property type="entry name" value="Glyco_hydro_53"/>
</dbReference>
<keyword evidence="3 4" id="KW-0326">Glycosidase</keyword>
<evidence type="ECO:0000256" key="1">
    <source>
        <dbReference type="ARBA" id="ARBA00010687"/>
    </source>
</evidence>
<dbReference type="Gene3D" id="3.20.20.80">
    <property type="entry name" value="Glycosidases"/>
    <property type="match status" value="1"/>
</dbReference>
<keyword evidence="2 4" id="KW-0378">Hydrolase</keyword>
<evidence type="ECO:0000256" key="2">
    <source>
        <dbReference type="ARBA" id="ARBA00022801"/>
    </source>
</evidence>
<dbReference type="SUPFAM" id="SSF51445">
    <property type="entry name" value="(Trans)glycosidases"/>
    <property type="match status" value="1"/>
</dbReference>
<evidence type="ECO:0000313" key="6">
    <source>
        <dbReference type="Proteomes" id="UP000251186"/>
    </source>
</evidence>
<evidence type="ECO:0000256" key="4">
    <source>
        <dbReference type="RuleBase" id="RU361192"/>
    </source>
</evidence>
<comment type="similarity">
    <text evidence="1 4">Belongs to the glycosyl hydrolase 53 family.</text>
</comment>
<proteinExistence type="inferred from homology"/>
<dbReference type="AlphaFoldDB" id="A0A2X1B5A4"/>
<dbReference type="EC" id="3.2.1.89" evidence="4"/>
<protein>
    <recommendedName>
        <fullName evidence="4">Arabinogalactan endo-beta-1,4-galactanase</fullName>
        <ecNumber evidence="4">3.2.1.89</ecNumber>
    </recommendedName>
</protein>
<dbReference type="GO" id="GO:0031218">
    <property type="term" value="F:arabinogalactan endo-1,4-beta-galactosidase activity"/>
    <property type="evidence" value="ECO:0007669"/>
    <property type="project" value="UniProtKB-EC"/>
</dbReference>
<dbReference type="PANTHER" id="PTHR34983:SF2">
    <property type="entry name" value="ENDO-BETA-1,4-GALACTANASE"/>
    <property type="match status" value="1"/>
</dbReference>
<dbReference type="GO" id="GO:0015926">
    <property type="term" value="F:glucosidase activity"/>
    <property type="evidence" value="ECO:0007669"/>
    <property type="project" value="InterPro"/>
</dbReference>
<reference evidence="5 6" key="1">
    <citation type="submission" date="2018-06" db="EMBL/GenBank/DDBJ databases">
        <authorList>
            <consortium name="Pathogen Informatics"/>
            <person name="Doyle S."/>
        </authorList>
    </citation>
    <scope>NUCLEOTIDE SEQUENCE [LARGE SCALE GENOMIC DNA]</scope>
    <source>
        <strain evidence="5 6">NCTC11166</strain>
    </source>
</reference>
<comment type="catalytic activity">
    <reaction evidence="4">
        <text>The enzyme specifically hydrolyzes (1-&gt;4)-beta-D-galactosidic linkages in type I arabinogalactans.</text>
        <dbReference type="EC" id="3.2.1.89"/>
    </reaction>
</comment>
<dbReference type="Pfam" id="PF07745">
    <property type="entry name" value="Glyco_hydro_53"/>
    <property type="match status" value="1"/>
</dbReference>
<accession>A0A2X1B5A4</accession>
<dbReference type="RefSeq" id="WP_258522476.1">
    <property type="nucleotide sequence ID" value="NZ_UAQP01000005.1"/>
</dbReference>
<sequence length="260" mass="28498">MLHIAQPENVEPWFADAARSGVTGYDLIGISYYRKWSTQDLDGLGATINRLPHRYAADVVVVETSYPFTNDGADASPNLLGPDTLLPAYPATQEGQLKYMKDITQTVISNGGKGVVYWEPARVSTPCSTRWGVGSNWENATFFDWRDRNNLTLAAGYTREDYVQPAPLTFAIRRPAGQTAPLWLWGNFLGSREIAIRLVPSSDDPSVLTYTTTVKPGQTIRYQLYDRLPIGTGLIDAPGGFASAQVSQTGLQVPIVLPAD</sequence>
<gene>
    <name evidence="5" type="primary">ganB</name>
    <name evidence="5" type="ORF">NCTC11166_00344</name>
</gene>